<organism evidence="1 2">
    <name type="scientific">Mycena pura</name>
    <dbReference type="NCBI Taxonomy" id="153505"/>
    <lineage>
        <taxon>Eukaryota</taxon>
        <taxon>Fungi</taxon>
        <taxon>Dikarya</taxon>
        <taxon>Basidiomycota</taxon>
        <taxon>Agaricomycotina</taxon>
        <taxon>Agaricomycetes</taxon>
        <taxon>Agaricomycetidae</taxon>
        <taxon>Agaricales</taxon>
        <taxon>Marasmiineae</taxon>
        <taxon>Mycenaceae</taxon>
        <taxon>Mycena</taxon>
    </lineage>
</organism>
<name>A0AAD6UQX8_9AGAR</name>
<dbReference type="EMBL" id="JARJCW010000157">
    <property type="protein sequence ID" value="KAJ7190097.1"/>
    <property type="molecule type" value="Genomic_DNA"/>
</dbReference>
<dbReference type="Proteomes" id="UP001219525">
    <property type="component" value="Unassembled WGS sequence"/>
</dbReference>
<evidence type="ECO:0000313" key="1">
    <source>
        <dbReference type="EMBL" id="KAJ7190097.1"/>
    </source>
</evidence>
<protein>
    <submittedName>
        <fullName evidence="1">Uncharacterized protein</fullName>
    </submittedName>
</protein>
<keyword evidence="2" id="KW-1185">Reference proteome</keyword>
<proteinExistence type="predicted"/>
<gene>
    <name evidence="1" type="ORF">GGX14DRAFT_408288</name>
</gene>
<accession>A0AAD6UQX8</accession>
<comment type="caution">
    <text evidence="1">The sequence shown here is derived from an EMBL/GenBank/DDBJ whole genome shotgun (WGS) entry which is preliminary data.</text>
</comment>
<reference evidence="1" key="1">
    <citation type="submission" date="2023-03" db="EMBL/GenBank/DDBJ databases">
        <title>Massive genome expansion in bonnet fungi (Mycena s.s.) driven by repeated elements and novel gene families across ecological guilds.</title>
        <authorList>
            <consortium name="Lawrence Berkeley National Laboratory"/>
            <person name="Harder C.B."/>
            <person name="Miyauchi S."/>
            <person name="Viragh M."/>
            <person name="Kuo A."/>
            <person name="Thoen E."/>
            <person name="Andreopoulos B."/>
            <person name="Lu D."/>
            <person name="Skrede I."/>
            <person name="Drula E."/>
            <person name="Henrissat B."/>
            <person name="Morin E."/>
            <person name="Kohler A."/>
            <person name="Barry K."/>
            <person name="LaButti K."/>
            <person name="Morin E."/>
            <person name="Salamov A."/>
            <person name="Lipzen A."/>
            <person name="Mereny Z."/>
            <person name="Hegedus B."/>
            <person name="Baldrian P."/>
            <person name="Stursova M."/>
            <person name="Weitz H."/>
            <person name="Taylor A."/>
            <person name="Grigoriev I.V."/>
            <person name="Nagy L.G."/>
            <person name="Martin F."/>
            <person name="Kauserud H."/>
        </authorList>
    </citation>
    <scope>NUCLEOTIDE SEQUENCE</scope>
    <source>
        <strain evidence="1">9144</strain>
    </source>
</reference>
<evidence type="ECO:0000313" key="2">
    <source>
        <dbReference type="Proteomes" id="UP001219525"/>
    </source>
</evidence>
<sequence length="144" mass="15722">MTSSNKGLIPRASQHQSKCICVLAVVPVGISSSPHLYLTPYARTYMLVVAELDVDGTARALGISTFAHLPSGAIFVRIAEAVDVNERRAEISKKTFDMFKNLQMEIAVLVRMMSDLTAVQCRGNASANGLNLDEDDENEYDADE</sequence>
<dbReference type="AlphaFoldDB" id="A0AAD6UQX8"/>